<dbReference type="GO" id="GO:0000455">
    <property type="term" value="P:enzyme-directed rRNA pseudouridine synthesis"/>
    <property type="evidence" value="ECO:0007669"/>
    <property type="project" value="UniProtKB-ARBA"/>
</dbReference>
<evidence type="ECO:0000256" key="5">
    <source>
        <dbReference type="ARBA" id="ARBA00036535"/>
    </source>
</evidence>
<dbReference type="InterPro" id="IPR036986">
    <property type="entry name" value="S4_RNA-bd_sf"/>
</dbReference>
<dbReference type="SUPFAM" id="SSF55174">
    <property type="entry name" value="Alpha-L RNA-binding motif"/>
    <property type="match status" value="1"/>
</dbReference>
<dbReference type="Pfam" id="PF00849">
    <property type="entry name" value="PseudoU_synth_2"/>
    <property type="match status" value="1"/>
</dbReference>
<comment type="catalytic activity">
    <reaction evidence="4">
        <text>uridine(35) in tRNA(Tyr) = pseudouridine(35) in tRNA(Tyr)</text>
        <dbReference type="Rhea" id="RHEA:60556"/>
        <dbReference type="Rhea" id="RHEA-COMP:15607"/>
        <dbReference type="Rhea" id="RHEA-COMP:15608"/>
        <dbReference type="ChEBI" id="CHEBI:65314"/>
        <dbReference type="ChEBI" id="CHEBI:65315"/>
    </reaction>
</comment>
<comment type="catalytic activity">
    <reaction evidence="5">
        <text>uridine(2604) in 23S rRNA = pseudouridine(2604) in 23S rRNA</text>
        <dbReference type="Rhea" id="RHEA:38875"/>
        <dbReference type="Rhea" id="RHEA-COMP:10093"/>
        <dbReference type="Rhea" id="RHEA-COMP:10094"/>
        <dbReference type="ChEBI" id="CHEBI:65314"/>
        <dbReference type="ChEBI" id="CHEBI:65315"/>
        <dbReference type="EC" id="5.4.99.21"/>
    </reaction>
</comment>
<keyword evidence="2" id="KW-0698">rRNA processing</keyword>
<reference evidence="9 10" key="1">
    <citation type="submission" date="2020-08" db="EMBL/GenBank/DDBJ databases">
        <title>Genome sequence of Thermomonas carbonis KCTC 42013T.</title>
        <authorList>
            <person name="Hyun D.-W."/>
            <person name="Bae J.-W."/>
        </authorList>
    </citation>
    <scope>NUCLEOTIDE SEQUENCE [LARGE SCALE GENOMIC DNA]</scope>
    <source>
        <strain evidence="9 10">KCTC 42013</strain>
    </source>
</reference>
<dbReference type="Gene3D" id="3.10.290.10">
    <property type="entry name" value="RNA-binding S4 domain"/>
    <property type="match status" value="1"/>
</dbReference>
<dbReference type="RefSeq" id="WP_187551461.1">
    <property type="nucleotide sequence ID" value="NZ_BMZL01000002.1"/>
</dbReference>
<dbReference type="GO" id="GO:0003723">
    <property type="term" value="F:RNA binding"/>
    <property type="evidence" value="ECO:0007669"/>
    <property type="project" value="UniProtKB-KW"/>
</dbReference>
<evidence type="ECO:0000313" key="10">
    <source>
        <dbReference type="Proteomes" id="UP000515804"/>
    </source>
</evidence>
<evidence type="ECO:0000256" key="7">
    <source>
        <dbReference type="RuleBase" id="RU003887"/>
    </source>
</evidence>
<dbReference type="Proteomes" id="UP000515804">
    <property type="component" value="Chromosome"/>
</dbReference>
<feature type="domain" description="RNA-binding S4" evidence="8">
    <location>
        <begin position="10"/>
        <end position="73"/>
    </location>
</feature>
<evidence type="ECO:0000256" key="6">
    <source>
        <dbReference type="PROSITE-ProRule" id="PRU00182"/>
    </source>
</evidence>
<dbReference type="SMART" id="SM00363">
    <property type="entry name" value="S4"/>
    <property type="match status" value="1"/>
</dbReference>
<evidence type="ECO:0000259" key="8">
    <source>
        <dbReference type="SMART" id="SM00363"/>
    </source>
</evidence>
<dbReference type="InterPro" id="IPR000748">
    <property type="entry name" value="PsdUridine_synth_RsuA/RluB/E/F"/>
</dbReference>
<dbReference type="KEGG" id="tcn:H9L16_09365"/>
<organism evidence="9 10">
    <name type="scientific">Thermomonas carbonis</name>
    <dbReference type="NCBI Taxonomy" id="1463158"/>
    <lineage>
        <taxon>Bacteria</taxon>
        <taxon>Pseudomonadati</taxon>
        <taxon>Pseudomonadota</taxon>
        <taxon>Gammaproteobacteria</taxon>
        <taxon>Lysobacterales</taxon>
        <taxon>Lysobacteraceae</taxon>
        <taxon>Thermomonas</taxon>
    </lineage>
</organism>
<dbReference type="SUPFAM" id="SSF55120">
    <property type="entry name" value="Pseudouridine synthase"/>
    <property type="match status" value="1"/>
</dbReference>
<dbReference type="EC" id="5.4.99.-" evidence="7"/>
<dbReference type="InterPro" id="IPR020103">
    <property type="entry name" value="PsdUridine_synth_cat_dom_sf"/>
</dbReference>
<dbReference type="Gene3D" id="3.30.70.580">
    <property type="entry name" value="Pseudouridine synthase I, catalytic domain, N-terminal subdomain"/>
    <property type="match status" value="1"/>
</dbReference>
<dbReference type="PROSITE" id="PS01149">
    <property type="entry name" value="PSI_RSU"/>
    <property type="match status" value="1"/>
</dbReference>
<dbReference type="EMBL" id="CP060719">
    <property type="protein sequence ID" value="QNN68938.1"/>
    <property type="molecule type" value="Genomic_DNA"/>
</dbReference>
<keyword evidence="3 7" id="KW-0413">Isomerase</keyword>
<keyword evidence="10" id="KW-1185">Reference proteome</keyword>
<comment type="similarity">
    <text evidence="1 7">Belongs to the pseudouridine synthase RsuA family.</text>
</comment>
<dbReference type="PANTHER" id="PTHR47683">
    <property type="entry name" value="PSEUDOURIDINE SYNTHASE FAMILY PROTEIN-RELATED"/>
    <property type="match status" value="1"/>
</dbReference>
<evidence type="ECO:0000256" key="4">
    <source>
        <dbReference type="ARBA" id="ARBA00036390"/>
    </source>
</evidence>
<dbReference type="GO" id="GO:0160138">
    <property type="term" value="F:23S rRNA pseudouridine(2604) synthase activity"/>
    <property type="evidence" value="ECO:0007669"/>
    <property type="project" value="UniProtKB-EC"/>
</dbReference>
<keyword evidence="6" id="KW-0694">RNA-binding</keyword>
<dbReference type="Gene3D" id="3.30.70.1560">
    <property type="entry name" value="Alpha-L RNA-binding motif"/>
    <property type="match status" value="1"/>
</dbReference>
<protein>
    <recommendedName>
        <fullName evidence="7">Pseudouridine synthase</fullName>
        <ecNumber evidence="7">5.4.99.-</ecNumber>
    </recommendedName>
</protein>
<sequence length="246" mass="26568">MKVADGPRRIGLARVLSKRGLCSRTQASGLIREGRVQVDGRVVRDPEFPTIAGRHHIAVDGRGIEETAPQTIHLVLNKPRGLVTTLQDEQGRDTVYRCFDGAGLGFIAPVGRLDKASEGLLLFTNDPAWAARITSPDSGPDKTYHVQVDCIPDAPMLASMQAGVACEGEVLRAKSVQLLRAGGKNAWLEVVLDEGRNRQIRRLLAAFDIGVLRLLRVAIGTLQLGELPKGQWRSLTAEEVAALGGD</sequence>
<dbReference type="InterPro" id="IPR018496">
    <property type="entry name" value="PsdUridine_synth_RsuA/RluB_CS"/>
</dbReference>
<dbReference type="AlphaFoldDB" id="A0A7G9SM63"/>
<accession>A0A7G9SM63</accession>
<dbReference type="InterPro" id="IPR020094">
    <property type="entry name" value="TruA/RsuA/RluB/E/F_N"/>
</dbReference>
<dbReference type="NCBIfam" id="TIGR00093">
    <property type="entry name" value="pseudouridine synthase"/>
    <property type="match status" value="1"/>
</dbReference>
<dbReference type="InterPro" id="IPR042092">
    <property type="entry name" value="PsdUridine_s_RsuA/RluB/E/F_cat"/>
</dbReference>
<dbReference type="CDD" id="cd02870">
    <property type="entry name" value="PseudoU_synth_RsuA_like"/>
    <property type="match status" value="1"/>
</dbReference>
<dbReference type="Pfam" id="PF01479">
    <property type="entry name" value="S4"/>
    <property type="match status" value="1"/>
</dbReference>
<gene>
    <name evidence="9" type="ORF">H9L16_09365</name>
</gene>
<dbReference type="InterPro" id="IPR006145">
    <property type="entry name" value="PsdUridine_synth_RsuA/RluA"/>
</dbReference>
<dbReference type="InterPro" id="IPR050343">
    <property type="entry name" value="RsuA_PseudoU_synthase"/>
</dbReference>
<dbReference type="PROSITE" id="PS50889">
    <property type="entry name" value="S4"/>
    <property type="match status" value="1"/>
</dbReference>
<evidence type="ECO:0000256" key="2">
    <source>
        <dbReference type="ARBA" id="ARBA00022552"/>
    </source>
</evidence>
<dbReference type="InterPro" id="IPR002942">
    <property type="entry name" value="S4_RNA-bd"/>
</dbReference>
<evidence type="ECO:0000256" key="1">
    <source>
        <dbReference type="ARBA" id="ARBA00008348"/>
    </source>
</evidence>
<evidence type="ECO:0000313" key="9">
    <source>
        <dbReference type="EMBL" id="QNN68938.1"/>
    </source>
</evidence>
<name>A0A7G9SM63_9GAMM</name>
<evidence type="ECO:0000256" key="3">
    <source>
        <dbReference type="ARBA" id="ARBA00023235"/>
    </source>
</evidence>
<proteinExistence type="inferred from homology"/>
<dbReference type="CDD" id="cd00165">
    <property type="entry name" value="S4"/>
    <property type="match status" value="1"/>
</dbReference>
<dbReference type="PANTHER" id="PTHR47683:SF2">
    <property type="entry name" value="RNA-BINDING S4 DOMAIN-CONTAINING PROTEIN"/>
    <property type="match status" value="1"/>
</dbReference>